<evidence type="ECO:0000313" key="4">
    <source>
        <dbReference type="EMBL" id="KYZ75932.1"/>
    </source>
</evidence>
<accession>A0A154BPR7</accession>
<comment type="caution">
    <text evidence="4">The sequence shown here is derived from an EMBL/GenBank/DDBJ whole genome shotgun (WGS) entry which is preliminary data.</text>
</comment>
<keyword evidence="2 3" id="KW-0057">Aromatic amino acid biosynthesis</keyword>
<evidence type="ECO:0000256" key="1">
    <source>
        <dbReference type="NCBIfam" id="TIGR01796"/>
    </source>
</evidence>
<dbReference type="UniPathway" id="UPA00120">
    <property type="reaction ID" value="UER00203"/>
</dbReference>
<dbReference type="Pfam" id="PF07736">
    <property type="entry name" value="CM_1"/>
    <property type="match status" value="1"/>
</dbReference>
<dbReference type="AlphaFoldDB" id="A0A154BPR7"/>
<comment type="catalytic activity">
    <reaction evidence="3">
        <text>chorismate = prephenate</text>
        <dbReference type="Rhea" id="RHEA:13897"/>
        <dbReference type="ChEBI" id="CHEBI:29748"/>
        <dbReference type="ChEBI" id="CHEBI:29934"/>
        <dbReference type="EC" id="5.4.99.5"/>
    </reaction>
</comment>
<name>A0A154BPR7_ANASB</name>
<reference evidence="4 5" key="1">
    <citation type="submission" date="2016-02" db="EMBL/GenBank/DDBJ databases">
        <title>Anaerosporomusa subterraneum gen. nov., sp. nov., a spore-forming obligate anaerobe isolated from saprolite.</title>
        <authorList>
            <person name="Choi J.K."/>
            <person name="Shah M."/>
            <person name="Yee N."/>
        </authorList>
    </citation>
    <scope>NUCLEOTIDE SEQUENCE [LARGE SCALE GENOMIC DNA]</scope>
    <source>
        <strain evidence="4 5">RU4</strain>
    </source>
</reference>
<evidence type="ECO:0000256" key="2">
    <source>
        <dbReference type="PIRSR" id="PIRSR005965-1"/>
    </source>
</evidence>
<keyword evidence="3" id="KW-0413">Isomerase</keyword>
<dbReference type="PANTHER" id="PTHR21164:SF0">
    <property type="entry name" value="CHORISMATE MUTASE AROH"/>
    <property type="match status" value="1"/>
</dbReference>
<evidence type="ECO:0000313" key="5">
    <source>
        <dbReference type="Proteomes" id="UP000076268"/>
    </source>
</evidence>
<dbReference type="InterPro" id="IPR008243">
    <property type="entry name" value="Chorismate_mutase_AroH"/>
</dbReference>
<dbReference type="GO" id="GO:0009073">
    <property type="term" value="P:aromatic amino acid family biosynthetic process"/>
    <property type="evidence" value="ECO:0007669"/>
    <property type="project" value="UniProtKB-UniRule"/>
</dbReference>
<feature type="binding site" evidence="2">
    <location>
        <position position="88"/>
    </location>
    <ligand>
        <name>prephenate</name>
        <dbReference type="ChEBI" id="CHEBI:29934"/>
    </ligand>
</feature>
<protein>
    <recommendedName>
        <fullName evidence="1 3">chorismate mutase</fullName>
        <ecNumber evidence="1 3">5.4.99.5</ecNumber>
    </recommendedName>
</protein>
<feature type="binding site" evidence="2">
    <location>
        <position position="106"/>
    </location>
    <ligand>
        <name>prephenate</name>
        <dbReference type="ChEBI" id="CHEBI:29934"/>
    </ligand>
</feature>
<keyword evidence="5" id="KW-1185">Reference proteome</keyword>
<gene>
    <name evidence="4" type="ORF">AXX12_05680</name>
</gene>
<sequence length="121" mass="13107">MLRGVRGAITVEQNDREQILSRTAELLTELVNSNNIKTEDIGAVIFASTPDLPAAFPAAAARRIGWDSVPLFGTQEIDNPDGVPLCIRVLILLNTDAPQAAIQHAYLYGAARLRPDLATQE</sequence>
<dbReference type="STRING" id="1794912.AXX12_05680"/>
<dbReference type="Gene3D" id="3.30.1330.40">
    <property type="entry name" value="RutC-like"/>
    <property type="match status" value="1"/>
</dbReference>
<dbReference type="CDD" id="cd02185">
    <property type="entry name" value="AroH"/>
    <property type="match status" value="1"/>
</dbReference>
<proteinExistence type="predicted"/>
<dbReference type="SUPFAM" id="SSF55298">
    <property type="entry name" value="YjgF-like"/>
    <property type="match status" value="1"/>
</dbReference>
<dbReference type="InterPro" id="IPR035959">
    <property type="entry name" value="RutC-like_sf"/>
</dbReference>
<feature type="binding site" evidence="2">
    <location>
        <position position="6"/>
    </location>
    <ligand>
        <name>prephenate</name>
        <dbReference type="ChEBI" id="CHEBI:29934"/>
    </ligand>
</feature>
<keyword evidence="2 3" id="KW-0028">Amino-acid biosynthesis</keyword>
<dbReference type="PIRSF" id="PIRSF005965">
    <property type="entry name" value="Chor_mut_AroH"/>
    <property type="match status" value="1"/>
</dbReference>
<organism evidence="4 5">
    <name type="scientific">Anaerosporomusa subterranea</name>
    <dbReference type="NCBI Taxonomy" id="1794912"/>
    <lineage>
        <taxon>Bacteria</taxon>
        <taxon>Bacillati</taxon>
        <taxon>Bacillota</taxon>
        <taxon>Negativicutes</taxon>
        <taxon>Acetonemataceae</taxon>
        <taxon>Anaerosporomusa</taxon>
    </lineage>
</organism>
<dbReference type="GO" id="GO:0008652">
    <property type="term" value="P:amino acid biosynthetic process"/>
    <property type="evidence" value="ECO:0007669"/>
    <property type="project" value="UniProtKB-UniRule"/>
</dbReference>
<dbReference type="GO" id="GO:0004106">
    <property type="term" value="F:chorismate mutase activity"/>
    <property type="evidence" value="ECO:0007669"/>
    <property type="project" value="UniProtKB-UniRule"/>
</dbReference>
<evidence type="ECO:0000256" key="3">
    <source>
        <dbReference type="PROSITE-ProRule" id="PRU00514"/>
    </source>
</evidence>
<dbReference type="PROSITE" id="PS51167">
    <property type="entry name" value="CHORISMATE_MUT_1"/>
    <property type="match status" value="1"/>
</dbReference>
<dbReference type="PANTHER" id="PTHR21164">
    <property type="entry name" value="CHORISMATE MUTASE"/>
    <property type="match status" value="1"/>
</dbReference>
<dbReference type="EC" id="5.4.99.5" evidence="1 3"/>
<dbReference type="Proteomes" id="UP000076268">
    <property type="component" value="Unassembled WGS sequence"/>
</dbReference>
<dbReference type="NCBIfam" id="TIGR01796">
    <property type="entry name" value="CM_mono_aroH"/>
    <property type="match status" value="1"/>
</dbReference>
<dbReference type="GO" id="GO:0046417">
    <property type="term" value="P:chorismate metabolic process"/>
    <property type="evidence" value="ECO:0007669"/>
    <property type="project" value="TreeGrafter"/>
</dbReference>
<dbReference type="EMBL" id="LSGP01000017">
    <property type="protein sequence ID" value="KYZ75932.1"/>
    <property type="molecule type" value="Genomic_DNA"/>
</dbReference>
<dbReference type="OrthoDB" id="9802232at2"/>